<evidence type="ECO:0000313" key="5">
    <source>
        <dbReference type="Proteomes" id="UP000828390"/>
    </source>
</evidence>
<organism evidence="4 5">
    <name type="scientific">Dreissena polymorpha</name>
    <name type="common">Zebra mussel</name>
    <name type="synonym">Mytilus polymorpha</name>
    <dbReference type="NCBI Taxonomy" id="45954"/>
    <lineage>
        <taxon>Eukaryota</taxon>
        <taxon>Metazoa</taxon>
        <taxon>Spiralia</taxon>
        <taxon>Lophotrochozoa</taxon>
        <taxon>Mollusca</taxon>
        <taxon>Bivalvia</taxon>
        <taxon>Autobranchia</taxon>
        <taxon>Heteroconchia</taxon>
        <taxon>Euheterodonta</taxon>
        <taxon>Imparidentia</taxon>
        <taxon>Neoheterodontei</taxon>
        <taxon>Myida</taxon>
        <taxon>Dreissenoidea</taxon>
        <taxon>Dreissenidae</taxon>
        <taxon>Dreissena</taxon>
    </lineage>
</organism>
<feature type="domain" description="HIRAN" evidence="3">
    <location>
        <begin position="37"/>
        <end position="103"/>
    </location>
</feature>
<dbReference type="AlphaFoldDB" id="A0A9D4GD76"/>
<evidence type="ECO:0000313" key="4">
    <source>
        <dbReference type="EMBL" id="KAH3815004.1"/>
    </source>
</evidence>
<accession>A0A9D4GD76</accession>
<dbReference type="Gene3D" id="3.30.70.2330">
    <property type="match status" value="1"/>
</dbReference>
<evidence type="ECO:0000256" key="2">
    <source>
        <dbReference type="ARBA" id="ARBA00022801"/>
    </source>
</evidence>
<reference evidence="4" key="2">
    <citation type="submission" date="2020-11" db="EMBL/GenBank/DDBJ databases">
        <authorList>
            <person name="McCartney M.A."/>
            <person name="Auch B."/>
            <person name="Kono T."/>
            <person name="Mallez S."/>
            <person name="Becker A."/>
            <person name="Gohl D.M."/>
            <person name="Silverstein K.A.T."/>
            <person name="Koren S."/>
            <person name="Bechman K.B."/>
            <person name="Herman A."/>
            <person name="Abrahante J.E."/>
            <person name="Garbe J."/>
        </authorList>
    </citation>
    <scope>NUCLEOTIDE SEQUENCE</scope>
    <source>
        <strain evidence="4">Duluth1</strain>
        <tissue evidence="4">Whole animal</tissue>
    </source>
</reference>
<proteinExistence type="predicted"/>
<name>A0A9D4GD76_DREPO</name>
<dbReference type="Proteomes" id="UP000828390">
    <property type="component" value="Unassembled WGS sequence"/>
</dbReference>
<evidence type="ECO:0000259" key="3">
    <source>
        <dbReference type="Pfam" id="PF08797"/>
    </source>
</evidence>
<protein>
    <recommendedName>
        <fullName evidence="3">HIRAN domain-containing protein</fullName>
    </recommendedName>
</protein>
<evidence type="ECO:0000256" key="1">
    <source>
        <dbReference type="ARBA" id="ARBA00022723"/>
    </source>
</evidence>
<dbReference type="InterPro" id="IPR014905">
    <property type="entry name" value="HIRAN"/>
</dbReference>
<dbReference type="EMBL" id="JAIWYP010000006">
    <property type="protein sequence ID" value="KAH3815004.1"/>
    <property type="molecule type" value="Genomic_DNA"/>
</dbReference>
<sequence>MFESFAKARFSPNKADVTDCQNRLKSQRTQRMKNVVVQGVYIVGMHHCGRRELEVDVVHYRGQEHDNPYDENAMTVFIDTEMRHKVGFLRREDAVRLKNVYRHITGKCYLKAKQAASKFNRLKGPMKICNIGFKCDDEHVADVRQCLNGYSLKVF</sequence>
<gene>
    <name evidence="4" type="ORF">DPMN_143523</name>
</gene>
<keyword evidence="5" id="KW-1185">Reference proteome</keyword>
<dbReference type="Pfam" id="PF08797">
    <property type="entry name" value="HIRAN"/>
    <property type="match status" value="1"/>
</dbReference>
<comment type="caution">
    <text evidence="4">The sequence shown here is derived from an EMBL/GenBank/DDBJ whole genome shotgun (WGS) entry which is preliminary data.</text>
</comment>
<keyword evidence="2" id="KW-0378">Hydrolase</keyword>
<keyword evidence="1" id="KW-0479">Metal-binding</keyword>
<reference evidence="4" key="1">
    <citation type="journal article" date="2019" name="bioRxiv">
        <title>The Genome of the Zebra Mussel, Dreissena polymorpha: A Resource for Invasive Species Research.</title>
        <authorList>
            <person name="McCartney M.A."/>
            <person name="Auch B."/>
            <person name="Kono T."/>
            <person name="Mallez S."/>
            <person name="Zhang Y."/>
            <person name="Obille A."/>
            <person name="Becker A."/>
            <person name="Abrahante J.E."/>
            <person name="Garbe J."/>
            <person name="Badalamenti J.P."/>
            <person name="Herman A."/>
            <person name="Mangelson H."/>
            <person name="Liachko I."/>
            <person name="Sullivan S."/>
            <person name="Sone E.D."/>
            <person name="Koren S."/>
            <person name="Silverstein K.A.T."/>
            <person name="Beckman K.B."/>
            <person name="Gohl D.M."/>
        </authorList>
    </citation>
    <scope>NUCLEOTIDE SEQUENCE</scope>
    <source>
        <strain evidence="4">Duluth1</strain>
        <tissue evidence="4">Whole animal</tissue>
    </source>
</reference>